<dbReference type="PANTHER" id="PTHR10110:SF191">
    <property type="entry name" value="SODIUM_HYDROGEN EXCHANGER 8"/>
    <property type="match status" value="1"/>
</dbReference>
<evidence type="ECO:0000256" key="8">
    <source>
        <dbReference type="ARBA" id="ARBA00023065"/>
    </source>
</evidence>
<evidence type="ECO:0000259" key="16">
    <source>
        <dbReference type="Pfam" id="PF00999"/>
    </source>
</evidence>
<keyword evidence="10" id="KW-0739">Sodium transport</keyword>
<organism evidence="17 18">
    <name type="scientific">Tetraparma gracilis</name>
    <dbReference type="NCBI Taxonomy" id="2962635"/>
    <lineage>
        <taxon>Eukaryota</taxon>
        <taxon>Sar</taxon>
        <taxon>Stramenopiles</taxon>
        <taxon>Ochrophyta</taxon>
        <taxon>Bolidophyceae</taxon>
        <taxon>Parmales</taxon>
        <taxon>Triparmaceae</taxon>
        <taxon>Tetraparma</taxon>
    </lineage>
</organism>
<feature type="compositionally biased region" description="Basic and acidic residues" evidence="14">
    <location>
        <begin position="412"/>
        <end position="424"/>
    </location>
</feature>
<evidence type="ECO:0000256" key="4">
    <source>
        <dbReference type="ARBA" id="ARBA00022692"/>
    </source>
</evidence>
<dbReference type="PRINTS" id="PR01084">
    <property type="entry name" value="NAHEXCHNGR"/>
</dbReference>
<dbReference type="InterPro" id="IPR004709">
    <property type="entry name" value="NaH_exchanger"/>
</dbReference>
<feature type="transmembrane region" description="Helical" evidence="15">
    <location>
        <begin position="282"/>
        <end position="305"/>
    </location>
</feature>
<keyword evidence="4 15" id="KW-0812">Transmembrane</keyword>
<sequence length="571" mass="62083">MSDQTDPPYLGEHIGDFGTSIDTKVSVLTFAVLGLLAICLIVSHLLHSRFPVLQSVLPEAAVSMLVGLGAGCFIEMVPSIPSSSLKFNPVIFLVMQLPPIIFNSGFHIDRSMFLANFVPIFLLAVVGTAFSTFFIAASLSFISSQSWSGVENFTLTVGELAAFGALISATDPVSTLAVFQQKKVDLQLFYLVFGESVVNDAVGLVLFDTCSKIVTTSSKHHPDDGDAGTFDFWFTVSNFSYILIMSFLLGTFFCVLFAVIFRHIDFSRNQHAELSIYIMIMYLPFVCAEFLGVSGIVTLLFTAMLSQRYVLPNVSHDTEDAGEAVFKLLAHLSETSIFLILGISIIGVVKEAELHMAFFGWTCLACVVGRAIHVYTLSGLYNAAHSKKLSGGWSTRKSVVRRSTRGSNATPGKDDRDRDRDRDTSALLRKPSSGEEDEKKDEGSPQALGKGELILDGVEEQLEEEWGEGPPSPRLGGSGSFVFGEGSGQADSIVLNTAYIPMKTQHMLCFSGLRGAVAFACAQNFPDEHGNRKNVLLLTMLVVLASVFTLGSTTDKMLMLLNIEVDVDESK</sequence>
<keyword evidence="2" id="KW-0813">Transport</keyword>
<keyword evidence="5 15" id="KW-1133">Transmembrane helix</keyword>
<evidence type="ECO:0000256" key="3">
    <source>
        <dbReference type="ARBA" id="ARBA00022449"/>
    </source>
</evidence>
<accession>A0ABQ6MMN5</accession>
<feature type="transmembrane region" description="Helical" evidence="15">
    <location>
        <begin position="325"/>
        <end position="349"/>
    </location>
</feature>
<evidence type="ECO:0000256" key="5">
    <source>
        <dbReference type="ARBA" id="ARBA00022989"/>
    </source>
</evidence>
<evidence type="ECO:0000256" key="11">
    <source>
        <dbReference type="ARBA" id="ARBA00040570"/>
    </source>
</evidence>
<comment type="caution">
    <text evidence="17">The sequence shown here is derived from an EMBL/GenBank/DDBJ whole genome shotgun (WGS) entry which is preliminary data.</text>
</comment>
<dbReference type="Pfam" id="PF00999">
    <property type="entry name" value="Na_H_Exchanger"/>
    <property type="match status" value="1"/>
</dbReference>
<evidence type="ECO:0000256" key="2">
    <source>
        <dbReference type="ARBA" id="ARBA00022448"/>
    </source>
</evidence>
<feature type="region of interest" description="Disordered" evidence="14">
    <location>
        <begin position="395"/>
        <end position="450"/>
    </location>
</feature>
<evidence type="ECO:0000256" key="12">
    <source>
        <dbReference type="ARBA" id="ARBA00042291"/>
    </source>
</evidence>
<gene>
    <name evidence="17" type="ORF">TeGR_g14854</name>
</gene>
<evidence type="ECO:0000256" key="13">
    <source>
        <dbReference type="ARBA" id="ARBA00042692"/>
    </source>
</evidence>
<feature type="domain" description="Cation/H+ exchanger transmembrane" evidence="16">
    <location>
        <begin position="47"/>
        <end position="395"/>
    </location>
</feature>
<keyword evidence="6" id="KW-0333">Golgi apparatus</keyword>
<comment type="subcellular location">
    <subcellularLocation>
        <location evidence="1">Golgi apparatus membrane</location>
        <topology evidence="1">Multi-pass membrane protein</topology>
    </subcellularLocation>
</comment>
<dbReference type="Gene3D" id="6.10.140.1330">
    <property type="match status" value="1"/>
</dbReference>
<proteinExistence type="predicted"/>
<name>A0ABQ6MMN5_9STRA</name>
<evidence type="ECO:0000256" key="15">
    <source>
        <dbReference type="SAM" id="Phobius"/>
    </source>
</evidence>
<feature type="transmembrane region" description="Helical" evidence="15">
    <location>
        <begin position="27"/>
        <end position="48"/>
    </location>
</feature>
<keyword evidence="8" id="KW-0406">Ion transport</keyword>
<evidence type="ECO:0000256" key="10">
    <source>
        <dbReference type="ARBA" id="ARBA00023201"/>
    </source>
</evidence>
<keyword evidence="3" id="KW-0050">Antiport</keyword>
<evidence type="ECO:0000256" key="14">
    <source>
        <dbReference type="SAM" id="MobiDB-lite"/>
    </source>
</evidence>
<feature type="transmembrane region" description="Helical" evidence="15">
    <location>
        <begin position="87"/>
        <end position="106"/>
    </location>
</feature>
<keyword evidence="18" id="KW-1185">Reference proteome</keyword>
<feature type="transmembrane region" description="Helical" evidence="15">
    <location>
        <begin position="239"/>
        <end position="261"/>
    </location>
</feature>
<keyword evidence="7" id="KW-0915">Sodium</keyword>
<evidence type="ECO:0000256" key="1">
    <source>
        <dbReference type="ARBA" id="ARBA00004653"/>
    </source>
</evidence>
<dbReference type="InterPro" id="IPR018422">
    <property type="entry name" value="Cation/H_exchanger_CPA1"/>
</dbReference>
<keyword evidence="9 15" id="KW-0472">Membrane</keyword>
<feature type="transmembrane region" description="Helical" evidence="15">
    <location>
        <begin position="113"/>
        <end position="140"/>
    </location>
</feature>
<dbReference type="EMBL" id="BRYB01003022">
    <property type="protein sequence ID" value="GMI29212.1"/>
    <property type="molecule type" value="Genomic_DNA"/>
</dbReference>
<dbReference type="Proteomes" id="UP001165060">
    <property type="component" value="Unassembled WGS sequence"/>
</dbReference>
<evidence type="ECO:0000256" key="9">
    <source>
        <dbReference type="ARBA" id="ARBA00023136"/>
    </source>
</evidence>
<feature type="transmembrane region" description="Helical" evidence="15">
    <location>
        <begin position="60"/>
        <end position="81"/>
    </location>
</feature>
<feature type="transmembrane region" description="Helical" evidence="15">
    <location>
        <begin position="535"/>
        <end position="552"/>
    </location>
</feature>
<evidence type="ECO:0000256" key="6">
    <source>
        <dbReference type="ARBA" id="ARBA00023034"/>
    </source>
</evidence>
<dbReference type="InterPro" id="IPR006153">
    <property type="entry name" value="Cation/H_exchanger_TM"/>
</dbReference>
<reference evidence="17 18" key="1">
    <citation type="journal article" date="2023" name="Commun. Biol.">
        <title>Genome analysis of Parmales, the sister group of diatoms, reveals the evolutionary specialization of diatoms from phago-mixotrophs to photoautotrophs.</title>
        <authorList>
            <person name="Ban H."/>
            <person name="Sato S."/>
            <person name="Yoshikawa S."/>
            <person name="Yamada K."/>
            <person name="Nakamura Y."/>
            <person name="Ichinomiya M."/>
            <person name="Sato N."/>
            <person name="Blanc-Mathieu R."/>
            <person name="Endo H."/>
            <person name="Kuwata A."/>
            <person name="Ogata H."/>
        </authorList>
    </citation>
    <scope>NUCLEOTIDE SEQUENCE [LARGE SCALE GENOMIC DNA]</scope>
</reference>
<evidence type="ECO:0000256" key="7">
    <source>
        <dbReference type="ARBA" id="ARBA00023053"/>
    </source>
</evidence>
<evidence type="ECO:0000313" key="17">
    <source>
        <dbReference type="EMBL" id="GMI29212.1"/>
    </source>
</evidence>
<protein>
    <recommendedName>
        <fullName evidence="11">Sodium/hydrogen exchanger 8</fullName>
    </recommendedName>
    <alternativeName>
        <fullName evidence="12">Na(+)/H(+) exchanger 8</fullName>
    </alternativeName>
    <alternativeName>
        <fullName evidence="13">Solute carrier family 9 member 8</fullName>
    </alternativeName>
</protein>
<evidence type="ECO:0000313" key="18">
    <source>
        <dbReference type="Proteomes" id="UP001165060"/>
    </source>
</evidence>
<dbReference type="PANTHER" id="PTHR10110">
    <property type="entry name" value="SODIUM/HYDROGEN EXCHANGER"/>
    <property type="match status" value="1"/>
</dbReference>